<dbReference type="GO" id="GO:0016746">
    <property type="term" value="F:acyltransferase activity"/>
    <property type="evidence" value="ECO:0007669"/>
    <property type="project" value="UniProtKB-KW"/>
</dbReference>
<reference evidence="4 5" key="1">
    <citation type="submission" date="2022-10" db="EMBL/GenBank/DDBJ databases">
        <title>The complete genomes of actinobacterial strains from the NBC collection.</title>
        <authorList>
            <person name="Joergensen T.S."/>
            <person name="Alvarez Arevalo M."/>
            <person name="Sterndorff E.B."/>
            <person name="Faurdal D."/>
            <person name="Vuksanovic O."/>
            <person name="Mourched A.-S."/>
            <person name="Charusanti P."/>
            <person name="Shaw S."/>
            <person name="Blin K."/>
            <person name="Weber T."/>
        </authorList>
    </citation>
    <scope>NUCLEOTIDE SEQUENCE [LARGE SCALE GENOMIC DNA]</scope>
    <source>
        <strain evidence="4 5">NBC_01247</strain>
    </source>
</reference>
<protein>
    <submittedName>
        <fullName evidence="4">GNAT family N-acetyltransferase</fullName>
        <ecNumber evidence="4">2.3.1.-</ecNumber>
    </submittedName>
</protein>
<keyword evidence="2 4" id="KW-0012">Acyltransferase</keyword>
<evidence type="ECO:0000313" key="5">
    <source>
        <dbReference type="Proteomes" id="UP001432014"/>
    </source>
</evidence>
<dbReference type="Gene3D" id="3.40.630.30">
    <property type="match status" value="1"/>
</dbReference>
<evidence type="ECO:0000313" key="4">
    <source>
        <dbReference type="EMBL" id="WUS58095.1"/>
    </source>
</evidence>
<dbReference type="InterPro" id="IPR050832">
    <property type="entry name" value="Bact_Acetyltransf"/>
</dbReference>
<name>A0ABZ1WBM4_9ACTN</name>
<dbReference type="EC" id="2.3.1.-" evidence="4"/>
<dbReference type="Proteomes" id="UP001432014">
    <property type="component" value="Chromosome"/>
</dbReference>
<dbReference type="EMBL" id="CP108482">
    <property type="protein sequence ID" value="WUS58095.1"/>
    <property type="molecule type" value="Genomic_DNA"/>
</dbReference>
<organism evidence="4 5">
    <name type="scientific">Kitasatospora herbaricolor</name>
    <dbReference type="NCBI Taxonomy" id="68217"/>
    <lineage>
        <taxon>Bacteria</taxon>
        <taxon>Bacillati</taxon>
        <taxon>Actinomycetota</taxon>
        <taxon>Actinomycetes</taxon>
        <taxon>Kitasatosporales</taxon>
        <taxon>Streptomycetaceae</taxon>
        <taxon>Kitasatospora</taxon>
    </lineage>
</organism>
<gene>
    <name evidence="4" type="ORF">OG469_22830</name>
</gene>
<evidence type="ECO:0000256" key="2">
    <source>
        <dbReference type="ARBA" id="ARBA00023315"/>
    </source>
</evidence>
<dbReference type="RefSeq" id="WP_329495917.1">
    <property type="nucleotide sequence ID" value="NZ_CP108460.1"/>
</dbReference>
<dbReference type="InterPro" id="IPR000182">
    <property type="entry name" value="GNAT_dom"/>
</dbReference>
<dbReference type="Pfam" id="PF00583">
    <property type="entry name" value="Acetyltransf_1"/>
    <property type="match status" value="1"/>
</dbReference>
<proteinExistence type="predicted"/>
<sequence length="182" mass="19465">MTNPSGQDVTIRVGTTEDAEDVAALHAESWRTAYAGIVPDGALGDGLAEERRELWTLRLGVDYGEPANTPELLIAESVGETVGFAYLVPQPDGRILLDNLHVRPGRTGGGTGGLLLRAALAHVARRHPGADLYLEVLRANARAVAFYEREGGLRTGAHEGFFPGGFTLPEYEYTWAAPGVRG</sequence>
<keyword evidence="1 4" id="KW-0808">Transferase</keyword>
<dbReference type="InterPro" id="IPR016181">
    <property type="entry name" value="Acyl_CoA_acyltransferase"/>
</dbReference>
<accession>A0ABZ1WBM4</accession>
<dbReference type="PROSITE" id="PS51186">
    <property type="entry name" value="GNAT"/>
    <property type="match status" value="1"/>
</dbReference>
<evidence type="ECO:0000256" key="1">
    <source>
        <dbReference type="ARBA" id="ARBA00022679"/>
    </source>
</evidence>
<dbReference type="PANTHER" id="PTHR43877">
    <property type="entry name" value="AMINOALKYLPHOSPHONATE N-ACETYLTRANSFERASE-RELATED-RELATED"/>
    <property type="match status" value="1"/>
</dbReference>
<dbReference type="SUPFAM" id="SSF55729">
    <property type="entry name" value="Acyl-CoA N-acyltransferases (Nat)"/>
    <property type="match status" value="1"/>
</dbReference>
<keyword evidence="5" id="KW-1185">Reference proteome</keyword>
<evidence type="ECO:0000259" key="3">
    <source>
        <dbReference type="PROSITE" id="PS51186"/>
    </source>
</evidence>
<feature type="domain" description="N-acetyltransferase" evidence="3">
    <location>
        <begin position="9"/>
        <end position="182"/>
    </location>
</feature>